<dbReference type="InterPro" id="IPR032710">
    <property type="entry name" value="NTF2-like_dom_sf"/>
</dbReference>
<dbReference type="RefSeq" id="WP_091621440.1">
    <property type="nucleotide sequence ID" value="NZ_FOEF01000013.1"/>
</dbReference>
<dbReference type="EMBL" id="FOEF01000013">
    <property type="protein sequence ID" value="SEP49495.1"/>
    <property type="molecule type" value="Genomic_DNA"/>
</dbReference>
<accession>A0A1H8YBG4</accession>
<name>A0A1H8YBG4_9PSEU</name>
<dbReference type="Proteomes" id="UP000198582">
    <property type="component" value="Unassembled WGS sequence"/>
</dbReference>
<feature type="domain" description="SnoaL-like" evidence="1">
    <location>
        <begin position="5"/>
        <end position="99"/>
    </location>
</feature>
<sequence length="160" mass="17655">MKVTERYRKAAETGDVDLAMTTFAADAVLHSPLTGRVRFTGHAELRPLIEVAYSHLKNVRFVADLGDEETRVVIYTAQIGDEPVEEAALLRIEDDLITEATLYVRPLPGLVTLMSAFGPDIARRNHRPAAARFLSLATKPLRAMVRSGDKHAVPLAAPRR</sequence>
<dbReference type="OrthoDB" id="1163083at2"/>
<evidence type="ECO:0000313" key="3">
    <source>
        <dbReference type="Proteomes" id="UP000198582"/>
    </source>
</evidence>
<keyword evidence="3" id="KW-1185">Reference proteome</keyword>
<evidence type="ECO:0000313" key="2">
    <source>
        <dbReference type="EMBL" id="SEP49495.1"/>
    </source>
</evidence>
<dbReference type="AlphaFoldDB" id="A0A1H8YBG4"/>
<dbReference type="SUPFAM" id="SSF54427">
    <property type="entry name" value="NTF2-like"/>
    <property type="match status" value="1"/>
</dbReference>
<reference evidence="2 3" key="1">
    <citation type="submission" date="2016-10" db="EMBL/GenBank/DDBJ databases">
        <authorList>
            <person name="de Groot N.N."/>
        </authorList>
    </citation>
    <scope>NUCLEOTIDE SEQUENCE [LARGE SCALE GENOMIC DNA]</scope>
    <source>
        <strain evidence="2 3">DSM 44993</strain>
    </source>
</reference>
<gene>
    <name evidence="2" type="ORF">SAMN04489732_11384</name>
</gene>
<evidence type="ECO:0000259" key="1">
    <source>
        <dbReference type="Pfam" id="PF12680"/>
    </source>
</evidence>
<organism evidence="2 3">
    <name type="scientific">Amycolatopsis saalfeldensis</name>
    <dbReference type="NCBI Taxonomy" id="394193"/>
    <lineage>
        <taxon>Bacteria</taxon>
        <taxon>Bacillati</taxon>
        <taxon>Actinomycetota</taxon>
        <taxon>Actinomycetes</taxon>
        <taxon>Pseudonocardiales</taxon>
        <taxon>Pseudonocardiaceae</taxon>
        <taxon>Amycolatopsis</taxon>
    </lineage>
</organism>
<protein>
    <submittedName>
        <fullName evidence="2">SnoaL-like domain-containing protein</fullName>
    </submittedName>
</protein>
<dbReference type="Gene3D" id="3.10.450.50">
    <property type="match status" value="1"/>
</dbReference>
<proteinExistence type="predicted"/>
<dbReference type="InterPro" id="IPR037401">
    <property type="entry name" value="SnoaL-like"/>
</dbReference>
<dbReference type="STRING" id="394193.SAMN04489732_11384"/>
<dbReference type="Pfam" id="PF12680">
    <property type="entry name" value="SnoaL_2"/>
    <property type="match status" value="1"/>
</dbReference>